<feature type="non-terminal residue" evidence="2">
    <location>
        <position position="1"/>
    </location>
</feature>
<evidence type="ECO:0000313" key="3">
    <source>
        <dbReference type="Proteomes" id="UP001066276"/>
    </source>
</evidence>
<evidence type="ECO:0000256" key="1">
    <source>
        <dbReference type="SAM" id="SignalP"/>
    </source>
</evidence>
<dbReference type="AlphaFoldDB" id="A0AAV7WSK8"/>
<comment type="caution">
    <text evidence="2">The sequence shown here is derived from an EMBL/GenBank/DDBJ whole genome shotgun (WGS) entry which is preliminary data.</text>
</comment>
<organism evidence="2 3">
    <name type="scientific">Pleurodeles waltl</name>
    <name type="common">Iberian ribbed newt</name>
    <dbReference type="NCBI Taxonomy" id="8319"/>
    <lineage>
        <taxon>Eukaryota</taxon>
        <taxon>Metazoa</taxon>
        <taxon>Chordata</taxon>
        <taxon>Craniata</taxon>
        <taxon>Vertebrata</taxon>
        <taxon>Euteleostomi</taxon>
        <taxon>Amphibia</taxon>
        <taxon>Batrachia</taxon>
        <taxon>Caudata</taxon>
        <taxon>Salamandroidea</taxon>
        <taxon>Salamandridae</taxon>
        <taxon>Pleurodelinae</taxon>
        <taxon>Pleurodeles</taxon>
    </lineage>
</organism>
<feature type="non-terminal residue" evidence="2">
    <location>
        <position position="50"/>
    </location>
</feature>
<reference evidence="2" key="1">
    <citation type="journal article" date="2022" name="bioRxiv">
        <title>Sequencing and chromosome-scale assembly of the giantPleurodeles waltlgenome.</title>
        <authorList>
            <person name="Brown T."/>
            <person name="Elewa A."/>
            <person name="Iarovenko S."/>
            <person name="Subramanian E."/>
            <person name="Araus A.J."/>
            <person name="Petzold A."/>
            <person name="Susuki M."/>
            <person name="Suzuki K.-i.T."/>
            <person name="Hayashi T."/>
            <person name="Toyoda A."/>
            <person name="Oliveira C."/>
            <person name="Osipova E."/>
            <person name="Leigh N.D."/>
            <person name="Simon A."/>
            <person name="Yun M.H."/>
        </authorList>
    </citation>
    <scope>NUCLEOTIDE SEQUENCE</scope>
    <source>
        <strain evidence="2">20211129_DDA</strain>
        <tissue evidence="2">Liver</tissue>
    </source>
</reference>
<sequence length="50" mass="5741">SHRCFSTKFLHVFLFTCTNGKCLAFRDPALVSHPFLSLTGRRMEAQKIVK</sequence>
<dbReference type="Proteomes" id="UP001066276">
    <property type="component" value="Chromosome 1_1"/>
</dbReference>
<keyword evidence="1" id="KW-0732">Signal</keyword>
<accession>A0AAV7WSK8</accession>
<feature type="signal peptide" evidence="1">
    <location>
        <begin position="1"/>
        <end position="24"/>
    </location>
</feature>
<evidence type="ECO:0000313" key="2">
    <source>
        <dbReference type="EMBL" id="KAJ1215145.1"/>
    </source>
</evidence>
<feature type="chain" id="PRO_5043843565" evidence="1">
    <location>
        <begin position="25"/>
        <end position="50"/>
    </location>
</feature>
<dbReference type="EMBL" id="JANPWB010000001">
    <property type="protein sequence ID" value="KAJ1215145.1"/>
    <property type="molecule type" value="Genomic_DNA"/>
</dbReference>
<protein>
    <submittedName>
        <fullName evidence="2">Uncharacterized protein</fullName>
    </submittedName>
</protein>
<keyword evidence="3" id="KW-1185">Reference proteome</keyword>
<proteinExistence type="predicted"/>
<gene>
    <name evidence="2" type="ORF">NDU88_002754</name>
</gene>
<name>A0AAV7WSK8_PLEWA</name>